<evidence type="ECO:0008006" key="8">
    <source>
        <dbReference type="Google" id="ProtNLM"/>
    </source>
</evidence>
<dbReference type="Pfam" id="PF00248">
    <property type="entry name" value="Aldo_ket_red"/>
    <property type="match status" value="1"/>
</dbReference>
<reference evidence="6 7" key="1">
    <citation type="submission" date="2020-08" db="EMBL/GenBank/DDBJ databases">
        <title>Genomic Encyclopedia of Type Strains, Phase IV (KMG-IV): sequencing the most valuable type-strain genomes for metagenomic binning, comparative biology and taxonomic classification.</title>
        <authorList>
            <person name="Goeker M."/>
        </authorList>
    </citation>
    <scope>NUCLEOTIDE SEQUENCE [LARGE SCALE GENOMIC DNA]</scope>
    <source>
        <strain evidence="6 7">DSM 103526</strain>
    </source>
</reference>
<dbReference type="GO" id="GO:0051536">
    <property type="term" value="F:iron-sulfur cluster binding"/>
    <property type="evidence" value="ECO:0007669"/>
    <property type="project" value="UniProtKB-KW"/>
</dbReference>
<evidence type="ECO:0000313" key="7">
    <source>
        <dbReference type="Proteomes" id="UP000579281"/>
    </source>
</evidence>
<dbReference type="Gene3D" id="3.20.20.100">
    <property type="entry name" value="NADP-dependent oxidoreductase domain"/>
    <property type="match status" value="1"/>
</dbReference>
<dbReference type="AlphaFoldDB" id="A0A841L8S6"/>
<keyword evidence="7" id="KW-1185">Reference proteome</keyword>
<dbReference type="CDD" id="cd19096">
    <property type="entry name" value="AKR_Fe-S_oxidoreductase"/>
    <property type="match status" value="1"/>
</dbReference>
<dbReference type="PANTHER" id="PTHR43312:SF2">
    <property type="entry name" value="OXIDOREDUCTASE"/>
    <property type="match status" value="1"/>
</dbReference>
<dbReference type="InterPro" id="IPR023210">
    <property type="entry name" value="NADP_OxRdtase_dom"/>
</dbReference>
<sequence length="381" mass="43799">MQYRKFGKLDFEVPMLGFGCMRLPILDGDSAKIDEKKAIEMLRYGIDHGTTYIDTAYPYHKGNSEQLVGKALKDGYRERVKLATKLPVWLANSYEDFDKYLNEQLARLDTDWIDFYLLHSLDQESWDKVKNLGVLDFLDKALADGRIKYAGFSFHDEFPVFKEIFDAYDWSFCQIQLNYMDENYQAGLKGLQYAAERNVAVVVMEPLKGGKLAMNPPENIQKIWDAADQKRSSVDWALRWLCNFPQVSVILSGMSTMEQVMENIRIVEDAMPLSLTTQELDMVHRVAEQYRSLTKVQCTSCEYCMPCPAGVDIPRNFSLYNDTYIYGNVDLPSHTYNNFLPEGKRASACVSCNVCETLCPQHIPISRHMKDVHARLSTKNK</sequence>
<dbReference type="RefSeq" id="WP_184313584.1">
    <property type="nucleotide sequence ID" value="NZ_JACHEN010000049.1"/>
</dbReference>
<evidence type="ECO:0000256" key="2">
    <source>
        <dbReference type="ARBA" id="ARBA00023004"/>
    </source>
</evidence>
<gene>
    <name evidence="6" type="ORF">HNQ80_004964</name>
</gene>
<feature type="domain" description="NADP-dependent oxidoreductase" evidence="4">
    <location>
        <begin position="16"/>
        <end position="268"/>
    </location>
</feature>
<keyword evidence="2" id="KW-0408">Iron</keyword>
<proteinExistence type="predicted"/>
<dbReference type="InterPro" id="IPR036812">
    <property type="entry name" value="NAD(P)_OxRdtase_dom_sf"/>
</dbReference>
<protein>
    <recommendedName>
        <fullName evidence="8">Aldo/keto reductase</fullName>
    </recommendedName>
</protein>
<comment type="caution">
    <text evidence="6">The sequence shown here is derived from an EMBL/GenBank/DDBJ whole genome shotgun (WGS) entry which is preliminary data.</text>
</comment>
<accession>A0A841L8S6</accession>
<dbReference type="Pfam" id="PF13187">
    <property type="entry name" value="Fer4_9"/>
    <property type="match status" value="1"/>
</dbReference>
<dbReference type="EMBL" id="JACHEN010000049">
    <property type="protein sequence ID" value="MBB6218789.1"/>
    <property type="molecule type" value="Genomic_DNA"/>
</dbReference>
<keyword evidence="1" id="KW-0479">Metal-binding</keyword>
<name>A0A841L8S6_9FIRM</name>
<feature type="domain" description="4Fe-4S ferredoxin-type" evidence="5">
    <location>
        <begin position="297"/>
        <end position="362"/>
    </location>
</feature>
<dbReference type="PROSITE" id="PS00198">
    <property type="entry name" value="4FE4S_FER_1"/>
    <property type="match status" value="1"/>
</dbReference>
<dbReference type="Proteomes" id="UP000579281">
    <property type="component" value="Unassembled WGS sequence"/>
</dbReference>
<keyword evidence="3" id="KW-0411">Iron-sulfur</keyword>
<evidence type="ECO:0000259" key="4">
    <source>
        <dbReference type="Pfam" id="PF00248"/>
    </source>
</evidence>
<dbReference type="InterPro" id="IPR017896">
    <property type="entry name" value="4Fe4S_Fe-S-bd"/>
</dbReference>
<organism evidence="6 7">
    <name type="scientific">Anaerosolibacter carboniphilus</name>
    <dbReference type="NCBI Taxonomy" id="1417629"/>
    <lineage>
        <taxon>Bacteria</taxon>
        <taxon>Bacillati</taxon>
        <taxon>Bacillota</taxon>
        <taxon>Clostridia</taxon>
        <taxon>Peptostreptococcales</taxon>
        <taxon>Thermotaleaceae</taxon>
        <taxon>Anaerosolibacter</taxon>
    </lineage>
</organism>
<evidence type="ECO:0000313" key="6">
    <source>
        <dbReference type="EMBL" id="MBB6218789.1"/>
    </source>
</evidence>
<evidence type="ECO:0000256" key="3">
    <source>
        <dbReference type="ARBA" id="ARBA00023014"/>
    </source>
</evidence>
<dbReference type="InterPro" id="IPR053135">
    <property type="entry name" value="AKR2_Oxidoreductase"/>
</dbReference>
<dbReference type="SUPFAM" id="SSF46548">
    <property type="entry name" value="alpha-helical ferredoxin"/>
    <property type="match status" value="1"/>
</dbReference>
<dbReference type="SUPFAM" id="SSF51430">
    <property type="entry name" value="NAD(P)-linked oxidoreductase"/>
    <property type="match status" value="1"/>
</dbReference>
<evidence type="ECO:0000256" key="1">
    <source>
        <dbReference type="ARBA" id="ARBA00022723"/>
    </source>
</evidence>
<evidence type="ECO:0000259" key="5">
    <source>
        <dbReference type="Pfam" id="PF13187"/>
    </source>
</evidence>
<dbReference type="PANTHER" id="PTHR43312">
    <property type="entry name" value="D-THREO-ALDOSE 1-DEHYDROGENASE"/>
    <property type="match status" value="1"/>
</dbReference>
<dbReference type="GO" id="GO:0046872">
    <property type="term" value="F:metal ion binding"/>
    <property type="evidence" value="ECO:0007669"/>
    <property type="project" value="UniProtKB-KW"/>
</dbReference>
<dbReference type="InterPro" id="IPR017900">
    <property type="entry name" value="4Fe4S_Fe_S_CS"/>
</dbReference>